<reference evidence="6" key="1">
    <citation type="journal article" date="2019" name="Int. J. Syst. Evol. Microbiol.">
        <title>The Global Catalogue of Microorganisms (GCM) 10K type strain sequencing project: providing services to taxonomists for standard genome sequencing and annotation.</title>
        <authorList>
            <consortium name="The Broad Institute Genomics Platform"/>
            <consortium name="The Broad Institute Genome Sequencing Center for Infectious Disease"/>
            <person name="Wu L."/>
            <person name="Ma J."/>
        </authorList>
    </citation>
    <scope>NUCLEOTIDE SEQUENCE [LARGE SCALE GENOMIC DNA]</scope>
    <source>
        <strain evidence="6">CGMCC 4.7248</strain>
    </source>
</reference>
<dbReference type="EMBL" id="JBHSNY010000006">
    <property type="protein sequence ID" value="MFC5636077.1"/>
    <property type="molecule type" value="Genomic_DNA"/>
</dbReference>
<gene>
    <name evidence="5" type="primary">modA</name>
    <name evidence="5" type="ORF">ACFPZJ_20200</name>
</gene>
<name>A0ABW0UTV7_9ACTN</name>
<keyword evidence="6" id="KW-1185">Reference proteome</keyword>
<dbReference type="PANTHER" id="PTHR30632:SF0">
    <property type="entry name" value="SULFATE-BINDING PROTEIN"/>
    <property type="match status" value="1"/>
</dbReference>
<feature type="chain" id="PRO_5046242537" evidence="4">
    <location>
        <begin position="25"/>
        <end position="260"/>
    </location>
</feature>
<dbReference type="CDD" id="cd13538">
    <property type="entry name" value="PBP2_ModA_like_1"/>
    <property type="match status" value="1"/>
</dbReference>
<comment type="caution">
    <text evidence="5">The sequence shown here is derived from an EMBL/GenBank/DDBJ whole genome shotgun (WGS) entry which is preliminary data.</text>
</comment>
<dbReference type="RefSeq" id="WP_381023322.1">
    <property type="nucleotide sequence ID" value="NZ_JBHSNY010000006.1"/>
</dbReference>
<dbReference type="NCBIfam" id="TIGR01256">
    <property type="entry name" value="modA"/>
    <property type="match status" value="1"/>
</dbReference>
<dbReference type="Pfam" id="PF13531">
    <property type="entry name" value="SBP_bac_11"/>
    <property type="match status" value="1"/>
</dbReference>
<evidence type="ECO:0000256" key="2">
    <source>
        <dbReference type="ARBA" id="ARBA00022723"/>
    </source>
</evidence>
<dbReference type="Gene3D" id="3.40.190.10">
    <property type="entry name" value="Periplasmic binding protein-like II"/>
    <property type="match status" value="2"/>
</dbReference>
<evidence type="ECO:0000256" key="4">
    <source>
        <dbReference type="SAM" id="SignalP"/>
    </source>
</evidence>
<dbReference type="InterPro" id="IPR050682">
    <property type="entry name" value="ModA/WtpA"/>
</dbReference>
<evidence type="ECO:0000313" key="6">
    <source>
        <dbReference type="Proteomes" id="UP001596154"/>
    </source>
</evidence>
<dbReference type="Proteomes" id="UP001596154">
    <property type="component" value="Unassembled WGS sequence"/>
</dbReference>
<dbReference type="PANTHER" id="PTHR30632">
    <property type="entry name" value="MOLYBDATE-BINDING PERIPLASMIC PROTEIN"/>
    <property type="match status" value="1"/>
</dbReference>
<keyword evidence="3 4" id="KW-0732">Signal</keyword>
<proteinExistence type="inferred from homology"/>
<keyword evidence="2" id="KW-0479">Metal-binding</keyword>
<evidence type="ECO:0000313" key="5">
    <source>
        <dbReference type="EMBL" id="MFC5636077.1"/>
    </source>
</evidence>
<accession>A0ABW0UTV7</accession>
<protein>
    <submittedName>
        <fullName evidence="5">Molybdate ABC transporter substrate-binding protein</fullName>
    </submittedName>
</protein>
<dbReference type="InterPro" id="IPR005950">
    <property type="entry name" value="ModA"/>
</dbReference>
<dbReference type="SUPFAM" id="SSF53850">
    <property type="entry name" value="Periplasmic binding protein-like II"/>
    <property type="match status" value="1"/>
</dbReference>
<organism evidence="5 6">
    <name type="scientific">Streptomyces bullii</name>
    <dbReference type="NCBI Taxonomy" id="349910"/>
    <lineage>
        <taxon>Bacteria</taxon>
        <taxon>Bacillati</taxon>
        <taxon>Actinomycetota</taxon>
        <taxon>Actinomycetes</taxon>
        <taxon>Kitasatosporales</taxon>
        <taxon>Streptomycetaceae</taxon>
        <taxon>Streptomyces</taxon>
    </lineage>
</organism>
<comment type="similarity">
    <text evidence="1">Belongs to the bacterial solute-binding protein ModA family.</text>
</comment>
<sequence length="260" mass="26811">MAPQWIARAVTSAVLALAVTGCGAAGGGTERSGHGTKTVTVFAASSLSGALEEARSAFAKAHPSLKIRLNMGGSSTLVAQLRNGAPADLFASADETTMDKAVDAGLTDGSVRLFAGNTLSLLVQKGNPQKISGLRDLNREGLTVSLCGPQVPAGRYARQALRSAGVPVPRGGEELDVKQVASRVTLGEADVGIVYTTDAKAVAGKADEVAIAEDHNVVAHYPASVLKTGDNAAGAKVFLDFLLSLEGRQILKKHGFREPR</sequence>
<dbReference type="PIRSF" id="PIRSF004846">
    <property type="entry name" value="ModA"/>
    <property type="match status" value="1"/>
</dbReference>
<evidence type="ECO:0000256" key="1">
    <source>
        <dbReference type="ARBA" id="ARBA00009175"/>
    </source>
</evidence>
<evidence type="ECO:0000256" key="3">
    <source>
        <dbReference type="ARBA" id="ARBA00022729"/>
    </source>
</evidence>
<feature type="signal peptide" evidence="4">
    <location>
        <begin position="1"/>
        <end position="24"/>
    </location>
</feature>